<dbReference type="EMBL" id="BJVJ01000046">
    <property type="protein sequence ID" value="GEL25128.1"/>
    <property type="molecule type" value="Genomic_DNA"/>
</dbReference>
<feature type="transmembrane region" description="Helical" evidence="4">
    <location>
        <begin position="80"/>
        <end position="98"/>
    </location>
</feature>
<keyword evidence="2 7" id="KW-0418">Kinase</keyword>
<dbReference type="Pfam" id="PF02518">
    <property type="entry name" value="HATPase_c"/>
    <property type="match status" value="1"/>
</dbReference>
<evidence type="ECO:0000313" key="8">
    <source>
        <dbReference type="Proteomes" id="UP000321685"/>
    </source>
</evidence>
<feature type="transmembrane region" description="Helical" evidence="4">
    <location>
        <begin position="110"/>
        <end position="129"/>
    </location>
</feature>
<feature type="transmembrane region" description="Helical" evidence="4">
    <location>
        <begin position="161"/>
        <end position="178"/>
    </location>
</feature>
<feature type="domain" description="Histidine kinase/HSP90-like ATPase" evidence="5">
    <location>
        <begin position="289"/>
        <end position="381"/>
    </location>
</feature>
<accession>A0A511DPZ3</accession>
<feature type="transmembrane region" description="Helical" evidence="4">
    <location>
        <begin position="21"/>
        <end position="40"/>
    </location>
</feature>
<reference evidence="7 8" key="1">
    <citation type="submission" date="2019-07" db="EMBL/GenBank/DDBJ databases">
        <title>Whole genome shotgun sequence of Pseudonocardia sulfidoxydans NBRC 16205.</title>
        <authorList>
            <person name="Hosoyama A."/>
            <person name="Uohara A."/>
            <person name="Ohji S."/>
            <person name="Ichikawa N."/>
        </authorList>
    </citation>
    <scope>NUCLEOTIDE SEQUENCE [LARGE SCALE GENOMIC DNA]</scope>
    <source>
        <strain evidence="7 8">NBRC 16205</strain>
    </source>
</reference>
<keyword evidence="4" id="KW-0812">Transmembrane</keyword>
<dbReference type="PANTHER" id="PTHR24421:SF61">
    <property type="entry name" value="OXYGEN SENSOR HISTIDINE KINASE NREB"/>
    <property type="match status" value="1"/>
</dbReference>
<evidence type="ECO:0000259" key="5">
    <source>
        <dbReference type="Pfam" id="PF02518"/>
    </source>
</evidence>
<keyword evidence="1" id="KW-0808">Transferase</keyword>
<dbReference type="GO" id="GO:0016301">
    <property type="term" value="F:kinase activity"/>
    <property type="evidence" value="ECO:0007669"/>
    <property type="project" value="UniProtKB-KW"/>
</dbReference>
<dbReference type="InterPro" id="IPR036890">
    <property type="entry name" value="HATPase_C_sf"/>
</dbReference>
<dbReference type="PANTHER" id="PTHR24421">
    <property type="entry name" value="NITRATE/NITRITE SENSOR PROTEIN NARX-RELATED"/>
    <property type="match status" value="1"/>
</dbReference>
<evidence type="ECO:0000259" key="6">
    <source>
        <dbReference type="Pfam" id="PF19354"/>
    </source>
</evidence>
<keyword evidence="3" id="KW-0902">Two-component regulatory system</keyword>
<keyword evidence="4" id="KW-1133">Transmembrane helix</keyword>
<dbReference type="GO" id="GO:0000160">
    <property type="term" value="P:phosphorelay signal transduction system"/>
    <property type="evidence" value="ECO:0007669"/>
    <property type="project" value="UniProtKB-KW"/>
</dbReference>
<feature type="domain" description="DUF5931" evidence="6">
    <location>
        <begin position="15"/>
        <end position="182"/>
    </location>
</feature>
<dbReference type="Proteomes" id="UP000321685">
    <property type="component" value="Unassembled WGS sequence"/>
</dbReference>
<evidence type="ECO:0000313" key="7">
    <source>
        <dbReference type="EMBL" id="GEL25128.1"/>
    </source>
</evidence>
<keyword evidence="4" id="KW-0472">Membrane</keyword>
<dbReference type="InterPro" id="IPR050482">
    <property type="entry name" value="Sensor_HK_TwoCompSys"/>
</dbReference>
<evidence type="ECO:0000256" key="3">
    <source>
        <dbReference type="ARBA" id="ARBA00023012"/>
    </source>
</evidence>
<dbReference type="AlphaFoldDB" id="A0A511DPZ3"/>
<feature type="transmembrane region" description="Helical" evidence="4">
    <location>
        <begin position="136"/>
        <end position="155"/>
    </location>
</feature>
<sequence>MRGPGSMGGMDRPLEPLWRGLLVYRVLTLVSTSVFVLVSLREYAHPLAAGLVVAVMVAWTVVTGFAYFPRRDGPDRRGTVAMVDLGVTAAVMLTTPIVQSPAQLAADTPVMGSIWTPGAALALAIAFGLRGGLVGAVVTSGALVVVTLLSGPMTLVDLADVQLLILAGLTVGFCSGVLRRSAERVRAAVAAQAAATERERLARSIHDGVLQVLAHVRRRGAELGGGAGELGTLAGEQEVALRTLLTSGTAAADGGGRRDLAAALRTLASTRVSVSAPAHPLDLPAQVVDDLLGVVGAALANTALHVGIDAPAWVFVEDLGGEVEISVRDDGPGIPDGRLAEAEAEGRLGVAASMRGRVRDLGGTLVCETGPDRGTEWTMRVART</sequence>
<dbReference type="Pfam" id="PF19354">
    <property type="entry name" value="DUF5931"/>
    <property type="match status" value="1"/>
</dbReference>
<name>A0A511DPZ3_9PSEU</name>
<dbReference type="SUPFAM" id="SSF55874">
    <property type="entry name" value="ATPase domain of HSP90 chaperone/DNA topoisomerase II/histidine kinase"/>
    <property type="match status" value="1"/>
</dbReference>
<protein>
    <submittedName>
        <fullName evidence="7">Histidine kinase</fullName>
    </submittedName>
</protein>
<evidence type="ECO:0000256" key="4">
    <source>
        <dbReference type="SAM" id="Phobius"/>
    </source>
</evidence>
<evidence type="ECO:0000256" key="1">
    <source>
        <dbReference type="ARBA" id="ARBA00022679"/>
    </source>
</evidence>
<feature type="transmembrane region" description="Helical" evidence="4">
    <location>
        <begin position="46"/>
        <end position="68"/>
    </location>
</feature>
<dbReference type="InterPro" id="IPR003594">
    <property type="entry name" value="HATPase_dom"/>
</dbReference>
<proteinExistence type="predicted"/>
<gene>
    <name evidence="7" type="ORF">PSU4_40820</name>
</gene>
<comment type="caution">
    <text evidence="7">The sequence shown here is derived from an EMBL/GenBank/DDBJ whole genome shotgun (WGS) entry which is preliminary data.</text>
</comment>
<organism evidence="7 8">
    <name type="scientific">Pseudonocardia sulfidoxydans NBRC 16205</name>
    <dbReference type="NCBI Taxonomy" id="1223511"/>
    <lineage>
        <taxon>Bacteria</taxon>
        <taxon>Bacillati</taxon>
        <taxon>Actinomycetota</taxon>
        <taxon>Actinomycetes</taxon>
        <taxon>Pseudonocardiales</taxon>
        <taxon>Pseudonocardiaceae</taxon>
        <taxon>Pseudonocardia</taxon>
    </lineage>
</organism>
<dbReference type="InterPro" id="IPR045975">
    <property type="entry name" value="DUF5931"/>
</dbReference>
<dbReference type="NCBIfam" id="NF047322">
    <property type="entry name" value="HK_morpho_MacS"/>
    <property type="match status" value="1"/>
</dbReference>
<keyword evidence="8" id="KW-1185">Reference proteome</keyword>
<dbReference type="Gene3D" id="3.30.565.10">
    <property type="entry name" value="Histidine kinase-like ATPase, C-terminal domain"/>
    <property type="match status" value="1"/>
</dbReference>
<evidence type="ECO:0000256" key="2">
    <source>
        <dbReference type="ARBA" id="ARBA00022777"/>
    </source>
</evidence>